<dbReference type="Pfam" id="PF11069">
    <property type="entry name" value="CFAP298"/>
    <property type="match status" value="1"/>
</dbReference>
<reference evidence="2" key="1">
    <citation type="submission" date="2024-01" db="EMBL/GenBank/DDBJ databases">
        <authorList>
            <person name="Webb A."/>
        </authorList>
    </citation>
    <scope>NUCLEOTIDE SEQUENCE</scope>
    <source>
        <strain evidence="2">Pm1</strain>
    </source>
</reference>
<dbReference type="GO" id="GO:0003352">
    <property type="term" value="P:regulation of cilium movement"/>
    <property type="evidence" value="ECO:0007669"/>
    <property type="project" value="InterPro"/>
</dbReference>
<organism evidence="2 3">
    <name type="scientific">Peronospora matthiolae</name>
    <dbReference type="NCBI Taxonomy" id="2874970"/>
    <lineage>
        <taxon>Eukaryota</taxon>
        <taxon>Sar</taxon>
        <taxon>Stramenopiles</taxon>
        <taxon>Oomycota</taxon>
        <taxon>Peronosporomycetes</taxon>
        <taxon>Peronosporales</taxon>
        <taxon>Peronosporaceae</taxon>
        <taxon>Peronospora</taxon>
    </lineage>
</organism>
<sequence length="246" mass="27526">MVVFRVQRGAYCVFVYQAPSTTSNEALICSLCSVYNLRVRLSALVEVLESGPVDCKADKDGLWRVVVDAKMALESDANVAQRTCSTESEFREKLQNVRQAVARVCPTDLPSLGLVQLLLDEERSEESLAEPPTALDVLSSDTAELWWAGKQFTRGKNVRDVVGKNDKSTLIVTLQKQGDGVPRRPAVVRGIERDAVTEFCSQEKQERQQQQQVVRDDAEDYYKISPWADPSMLKNALRGTDTIRPF</sequence>
<comment type="similarity">
    <text evidence="1">Belongs to the CFAP298 family.</text>
</comment>
<evidence type="ECO:0000256" key="1">
    <source>
        <dbReference type="ARBA" id="ARBA00009619"/>
    </source>
</evidence>
<comment type="caution">
    <text evidence="2">The sequence shown here is derived from an EMBL/GenBank/DDBJ whole genome shotgun (WGS) entry which is preliminary data.</text>
</comment>
<proteinExistence type="inferred from homology"/>
<dbReference type="AlphaFoldDB" id="A0AAV1TDT0"/>
<dbReference type="Proteomes" id="UP001162060">
    <property type="component" value="Unassembled WGS sequence"/>
</dbReference>
<evidence type="ECO:0000313" key="3">
    <source>
        <dbReference type="Proteomes" id="UP001162060"/>
    </source>
</evidence>
<dbReference type="EMBL" id="CAKLBY020000047">
    <property type="protein sequence ID" value="CAK7918452.1"/>
    <property type="molecule type" value="Genomic_DNA"/>
</dbReference>
<dbReference type="PANTHER" id="PTHR13238">
    <property type="entry name" value="PROTEIN C21ORF59"/>
    <property type="match status" value="1"/>
</dbReference>
<gene>
    <name evidence="2" type="ORF">PM001_LOCUS5796</name>
</gene>
<accession>A0AAV1TDT0</accession>
<name>A0AAV1TDT0_9STRA</name>
<dbReference type="PANTHER" id="PTHR13238:SF0">
    <property type="entry name" value="CILIA- AND FLAGELLA-ASSOCIATED PROTEIN 298"/>
    <property type="match status" value="1"/>
</dbReference>
<evidence type="ECO:0000313" key="2">
    <source>
        <dbReference type="EMBL" id="CAK7918452.1"/>
    </source>
</evidence>
<dbReference type="InterPro" id="IPR021298">
    <property type="entry name" value="CFAP298"/>
</dbReference>
<protein>
    <submittedName>
        <fullName evidence="2">Uncharacterized protein</fullName>
    </submittedName>
</protein>